<evidence type="ECO:0000256" key="8">
    <source>
        <dbReference type="PIRSR" id="PIRSR628651-50"/>
    </source>
</evidence>
<reference evidence="14" key="1">
    <citation type="submission" date="2018-03" db="EMBL/GenBank/DDBJ databases">
        <authorList>
            <person name="Guldener U."/>
        </authorList>
    </citation>
    <scope>NUCLEOTIDE SEQUENCE</scope>
</reference>
<dbReference type="Gene3D" id="3.30.40.10">
    <property type="entry name" value="Zinc/RING finger domain, C3HC4 (zinc finger)"/>
    <property type="match status" value="1"/>
</dbReference>
<dbReference type="SMART" id="SM00249">
    <property type="entry name" value="PHD"/>
    <property type="match status" value="1"/>
</dbReference>
<comment type="subunit">
    <text evidence="11">Component of an histone acetyltransferase complex. Interacts with H3K4me3 and to a lesser extent with H3K4me2.</text>
</comment>
<keyword evidence="5 9" id="KW-0862">Zinc</keyword>
<feature type="site" description="Histone H3K4me3 binding" evidence="8">
    <location>
        <position position="682"/>
    </location>
</feature>
<feature type="compositionally biased region" description="Basic and acidic residues" evidence="12">
    <location>
        <begin position="533"/>
        <end position="549"/>
    </location>
</feature>
<feature type="binding site" evidence="9">
    <location>
        <position position="685"/>
    </location>
    <ligand>
        <name>Zn(2+)</name>
        <dbReference type="ChEBI" id="CHEBI:29105"/>
        <label>2</label>
    </ligand>
</feature>
<dbReference type="GO" id="GO:0006355">
    <property type="term" value="P:regulation of DNA-templated transcription"/>
    <property type="evidence" value="ECO:0007669"/>
    <property type="project" value="TreeGrafter"/>
</dbReference>
<feature type="compositionally biased region" description="Low complexity" evidence="12">
    <location>
        <begin position="391"/>
        <end position="406"/>
    </location>
</feature>
<feature type="binding site" evidence="9">
    <location>
        <position position="699"/>
    </location>
    <ligand>
        <name>Zn(2+)</name>
        <dbReference type="ChEBI" id="CHEBI:29105"/>
        <label>1</label>
    </ligand>
</feature>
<dbReference type="InterPro" id="IPR028651">
    <property type="entry name" value="ING_fam"/>
</dbReference>
<evidence type="ECO:0000256" key="1">
    <source>
        <dbReference type="ARBA" id="ARBA00004123"/>
    </source>
</evidence>
<comment type="subcellular location">
    <subcellularLocation>
        <location evidence="1 11">Nucleus</location>
    </subcellularLocation>
</comment>
<sequence>MRSPAVDAASGRRLQPARQARTNPHRATGLQRTGSRRGSIGGPAPDQPIDIFPGVEHFADAITALPKELVRHFTLLKEVDAKSSAPEQHLQDLVQACLDCPFPRPKAHADAASPSSTGGAASAQNIASTVAFNNPGRPPTATDEAYRAAVYDQSNMPRRQLFLGAAARIKDMLMSLDERNHVICTANEALQRQLARVEDIWPHLEAEFSEEAKWGSNTHWAYPENRLGKAAQNERPRRDGQSTAAQQAAEEAAARSDARKQAVQAKKNQRNQAQDDGDGDGRQKAEGGKRAQGAKSRKVAEAPGGVGLGITAGSSTNGSAPNPPSKRRKVEKPVNGGAAAAERAMSTVFGNASKAKSTTSPRGTPAPDGQKKRKALPSGPTQVKKSRNGTAGPASAAASPILSANPDPSTSARASPVPPLSSTPRPTSARSKPNTSQAAPEPSSNANGVADNGGNNSNGKAKQVSSAPDKPNGTAPETPDLAQPDKWPQQAPDEPKHVAQQPEPASQETSVPEAATKESDTKEVETTTTPSVSKKETPKPEPSDKKIEPLRPVPAPITAPPATHQLSAAPAAATPPTVTTKSGRASKPSTPALATFQEAATARSRSSRTTADSSSKRGHKKSASQSVNSAAAPAVPPAGSAPAANNGNGTRARIHEDEEEEGEIDADEPTYCYCNSVSYGAMVACDADECAREWFHLECVGLKVPPKTNVKWYCEDCKKRMKIGEKKGGGGR</sequence>
<protein>
    <recommendedName>
        <fullName evidence="11">Chromatin modification-related protein</fullName>
    </recommendedName>
</protein>
<dbReference type="Pfam" id="PF12998">
    <property type="entry name" value="ING"/>
    <property type="match status" value="1"/>
</dbReference>
<keyword evidence="6 11" id="KW-0156">Chromatin regulator</keyword>
<dbReference type="CDD" id="cd15505">
    <property type="entry name" value="PHD_ING"/>
    <property type="match status" value="1"/>
</dbReference>
<feature type="domain" description="PHD-type" evidence="13">
    <location>
        <begin position="669"/>
        <end position="720"/>
    </location>
</feature>
<evidence type="ECO:0000256" key="3">
    <source>
        <dbReference type="ARBA" id="ARBA00022723"/>
    </source>
</evidence>
<dbReference type="GO" id="GO:0006325">
    <property type="term" value="P:chromatin organization"/>
    <property type="evidence" value="ECO:0007669"/>
    <property type="project" value="UniProtKB-KW"/>
</dbReference>
<feature type="site" description="Histone H3K4me3 binding" evidence="8">
    <location>
        <position position="671"/>
    </location>
</feature>
<dbReference type="InterPro" id="IPR019787">
    <property type="entry name" value="Znf_PHD-finger"/>
</dbReference>
<feature type="compositionally biased region" description="Polar residues" evidence="12">
    <location>
        <begin position="348"/>
        <end position="362"/>
    </location>
</feature>
<evidence type="ECO:0000256" key="7">
    <source>
        <dbReference type="ARBA" id="ARBA00023242"/>
    </source>
</evidence>
<dbReference type="AlphaFoldDB" id="A0AAE8N3C9"/>
<feature type="binding site" evidence="9">
    <location>
        <position position="690"/>
    </location>
    <ligand>
        <name>Zn(2+)</name>
        <dbReference type="ChEBI" id="CHEBI:29105"/>
        <label>2</label>
    </ligand>
</feature>
<proteinExistence type="inferred from homology"/>
<dbReference type="PANTHER" id="PTHR10333">
    <property type="entry name" value="INHIBITOR OF GROWTH PROTEIN"/>
    <property type="match status" value="1"/>
</dbReference>
<feature type="binding site" evidence="9">
    <location>
        <position position="714"/>
    </location>
    <ligand>
        <name>Zn(2+)</name>
        <dbReference type="ChEBI" id="CHEBI:29105"/>
        <label>2</label>
    </ligand>
</feature>
<evidence type="ECO:0000256" key="4">
    <source>
        <dbReference type="ARBA" id="ARBA00022771"/>
    </source>
</evidence>
<evidence type="ECO:0000256" key="9">
    <source>
        <dbReference type="PIRSR" id="PIRSR628651-51"/>
    </source>
</evidence>
<dbReference type="GO" id="GO:0070210">
    <property type="term" value="C:Rpd3L-Expanded complex"/>
    <property type="evidence" value="ECO:0007669"/>
    <property type="project" value="TreeGrafter"/>
</dbReference>
<feature type="compositionally biased region" description="Low complexity" evidence="12">
    <location>
        <begin position="623"/>
        <end position="649"/>
    </location>
</feature>
<feature type="site" description="Histone H3K4me3 binding" evidence="8">
    <location>
        <position position="694"/>
    </location>
</feature>
<dbReference type="InterPro" id="IPR019786">
    <property type="entry name" value="Zinc_finger_PHD-type_CS"/>
</dbReference>
<organism evidence="14 15">
    <name type="scientific">Cephalotrichum gorgonifer</name>
    <dbReference type="NCBI Taxonomy" id="2041049"/>
    <lineage>
        <taxon>Eukaryota</taxon>
        <taxon>Fungi</taxon>
        <taxon>Dikarya</taxon>
        <taxon>Ascomycota</taxon>
        <taxon>Pezizomycotina</taxon>
        <taxon>Sordariomycetes</taxon>
        <taxon>Hypocreomycetidae</taxon>
        <taxon>Microascales</taxon>
        <taxon>Microascaceae</taxon>
        <taxon>Cephalotrichum</taxon>
    </lineage>
</organism>
<name>A0AAE8N3C9_9PEZI</name>
<feature type="binding site" evidence="9">
    <location>
        <position position="672"/>
    </location>
    <ligand>
        <name>Zn(2+)</name>
        <dbReference type="ChEBI" id="CHEBI:29105"/>
        <label>1</label>
    </ligand>
</feature>
<keyword evidence="3 9" id="KW-0479">Metal-binding</keyword>
<feature type="compositionally biased region" description="Low complexity" evidence="12">
    <location>
        <begin position="560"/>
        <end position="580"/>
    </location>
</feature>
<dbReference type="PANTHER" id="PTHR10333:SF42">
    <property type="entry name" value="INHIBITOR OF GROWTH PROTEIN 5"/>
    <property type="match status" value="1"/>
</dbReference>
<dbReference type="GO" id="GO:0008270">
    <property type="term" value="F:zinc ion binding"/>
    <property type="evidence" value="ECO:0007669"/>
    <property type="project" value="UniProtKB-KW"/>
</dbReference>
<dbReference type="SUPFAM" id="SSF57903">
    <property type="entry name" value="FYVE/PHD zinc finger"/>
    <property type="match status" value="1"/>
</dbReference>
<evidence type="ECO:0000256" key="11">
    <source>
        <dbReference type="RuleBase" id="RU361213"/>
    </source>
</evidence>
<evidence type="ECO:0000259" key="13">
    <source>
        <dbReference type="PROSITE" id="PS50016"/>
    </source>
</evidence>
<comment type="domain">
    <text evidence="11">The PHD-type zinc finger mediates the binding to H3K4me3.</text>
</comment>
<gene>
    <name evidence="14" type="ORF">DNG_08363</name>
</gene>
<comment type="function">
    <text evidence="11">Component of an histone acetyltransferase complex.</text>
</comment>
<dbReference type="SMART" id="SM01408">
    <property type="entry name" value="ING"/>
    <property type="match status" value="1"/>
</dbReference>
<evidence type="ECO:0000313" key="15">
    <source>
        <dbReference type="Proteomes" id="UP001187682"/>
    </source>
</evidence>
<comment type="similarity">
    <text evidence="2 11">Belongs to the ING family.</text>
</comment>
<dbReference type="InterPro" id="IPR013083">
    <property type="entry name" value="Znf_RING/FYVE/PHD"/>
</dbReference>
<evidence type="ECO:0000256" key="2">
    <source>
        <dbReference type="ARBA" id="ARBA00010210"/>
    </source>
</evidence>
<evidence type="ECO:0000256" key="5">
    <source>
        <dbReference type="ARBA" id="ARBA00022833"/>
    </source>
</evidence>
<evidence type="ECO:0000256" key="10">
    <source>
        <dbReference type="PROSITE-ProRule" id="PRU00146"/>
    </source>
</evidence>
<feature type="region of interest" description="Disordered" evidence="12">
    <location>
        <begin position="229"/>
        <end position="665"/>
    </location>
</feature>
<comment type="caution">
    <text evidence="14">The sequence shown here is derived from an EMBL/GenBank/DDBJ whole genome shotgun (WGS) entry which is preliminary data.</text>
</comment>
<evidence type="ECO:0000313" key="14">
    <source>
        <dbReference type="EMBL" id="SPO05676.1"/>
    </source>
</evidence>
<keyword evidence="4 10" id="KW-0863">Zinc-finger</keyword>
<evidence type="ECO:0000256" key="12">
    <source>
        <dbReference type="SAM" id="MobiDB-lite"/>
    </source>
</evidence>
<feature type="compositionally biased region" description="Basic and acidic residues" evidence="12">
    <location>
        <begin position="515"/>
        <end position="525"/>
    </location>
</feature>
<keyword evidence="15" id="KW-1185">Reference proteome</keyword>
<feature type="binding site" evidence="9">
    <location>
        <position position="717"/>
    </location>
    <ligand>
        <name>Zn(2+)</name>
        <dbReference type="ChEBI" id="CHEBI:29105"/>
        <label>2</label>
    </ligand>
</feature>
<dbReference type="Proteomes" id="UP001187682">
    <property type="component" value="Unassembled WGS sequence"/>
</dbReference>
<feature type="compositionally biased region" description="Basic and acidic residues" evidence="12">
    <location>
        <begin position="279"/>
        <end position="289"/>
    </location>
</feature>
<dbReference type="InterPro" id="IPR011011">
    <property type="entry name" value="Znf_FYVE_PHD"/>
</dbReference>
<dbReference type="PROSITE" id="PS50016">
    <property type="entry name" value="ZF_PHD_2"/>
    <property type="match status" value="1"/>
</dbReference>
<feature type="site" description="Histone H3K4me3 binding" evidence="8">
    <location>
        <position position="686"/>
    </location>
</feature>
<dbReference type="InterPro" id="IPR001965">
    <property type="entry name" value="Znf_PHD"/>
</dbReference>
<feature type="compositionally biased region" description="Low complexity" evidence="12">
    <location>
        <begin position="599"/>
        <end position="613"/>
    </location>
</feature>
<feature type="compositionally biased region" description="Low complexity" evidence="12">
    <location>
        <begin position="443"/>
        <end position="459"/>
    </location>
</feature>
<dbReference type="InterPro" id="IPR024610">
    <property type="entry name" value="ING_N_histone-binding"/>
</dbReference>
<feature type="binding site" evidence="9">
    <location>
        <position position="696"/>
    </location>
    <ligand>
        <name>Zn(2+)</name>
        <dbReference type="ChEBI" id="CHEBI:29105"/>
        <label>1</label>
    </ligand>
</feature>
<feature type="compositionally biased region" description="Polar residues" evidence="12">
    <location>
        <begin position="422"/>
        <end position="438"/>
    </location>
</feature>
<dbReference type="GO" id="GO:0033698">
    <property type="term" value="C:Rpd3L complex"/>
    <property type="evidence" value="ECO:0007669"/>
    <property type="project" value="TreeGrafter"/>
</dbReference>
<feature type="region of interest" description="Disordered" evidence="12">
    <location>
        <begin position="1"/>
        <end position="48"/>
    </location>
</feature>
<feature type="binding site" evidence="9">
    <location>
        <position position="674"/>
    </location>
    <ligand>
        <name>Zn(2+)</name>
        <dbReference type="ChEBI" id="CHEBI:29105"/>
        <label>1</label>
    </ligand>
</feature>
<keyword evidence="7 11" id="KW-0539">Nucleus</keyword>
<dbReference type="PROSITE" id="PS01359">
    <property type="entry name" value="ZF_PHD_1"/>
    <property type="match status" value="1"/>
</dbReference>
<accession>A0AAE8N3C9</accession>
<dbReference type="EMBL" id="ONZQ02000013">
    <property type="protein sequence ID" value="SPO05676.1"/>
    <property type="molecule type" value="Genomic_DNA"/>
</dbReference>
<evidence type="ECO:0000256" key="6">
    <source>
        <dbReference type="ARBA" id="ARBA00022853"/>
    </source>
</evidence>